<dbReference type="OrthoDB" id="2441647at2759"/>
<proteinExistence type="inferred from homology"/>
<dbReference type="InterPro" id="IPR039008">
    <property type="entry name" value="IF_rod_dom"/>
</dbReference>
<dbReference type="SMART" id="SM01391">
    <property type="entry name" value="Filament"/>
    <property type="match status" value="1"/>
</dbReference>
<dbReference type="GO" id="GO:0007097">
    <property type="term" value="P:nuclear migration"/>
    <property type="evidence" value="ECO:0007669"/>
    <property type="project" value="TreeGrafter"/>
</dbReference>
<feature type="coiled-coil region" evidence="4">
    <location>
        <begin position="317"/>
        <end position="383"/>
    </location>
</feature>
<dbReference type="Gene3D" id="1.20.5.1160">
    <property type="entry name" value="Vasodilator-stimulated phosphoprotein"/>
    <property type="match status" value="1"/>
</dbReference>
<dbReference type="PROSITE" id="PS51842">
    <property type="entry name" value="IF_ROD_2"/>
    <property type="match status" value="1"/>
</dbReference>
<dbReference type="Pfam" id="PF00932">
    <property type="entry name" value="LTD"/>
    <property type="match status" value="1"/>
</dbReference>
<dbReference type="PANTHER" id="PTHR45721">
    <property type="entry name" value="LAMIN DM0-RELATED"/>
    <property type="match status" value="1"/>
</dbReference>
<comment type="caution">
    <text evidence="7">The sequence shown here is derived from an EMBL/GenBank/DDBJ whole genome shotgun (WGS) entry which is preliminary data.</text>
</comment>
<gene>
    <name evidence="7" type="ORF">OXX778_LOCUS108</name>
</gene>
<organism evidence="7 8">
    <name type="scientific">Brachionus calyciflorus</name>
    <dbReference type="NCBI Taxonomy" id="104777"/>
    <lineage>
        <taxon>Eukaryota</taxon>
        <taxon>Metazoa</taxon>
        <taxon>Spiralia</taxon>
        <taxon>Gnathifera</taxon>
        <taxon>Rotifera</taxon>
        <taxon>Eurotatoria</taxon>
        <taxon>Monogononta</taxon>
        <taxon>Pseudotrocha</taxon>
        <taxon>Ploima</taxon>
        <taxon>Brachionidae</taxon>
        <taxon>Brachionus</taxon>
    </lineage>
</organism>
<evidence type="ECO:0000313" key="7">
    <source>
        <dbReference type="EMBL" id="CAF0704106.1"/>
    </source>
</evidence>
<keyword evidence="2 4" id="KW-0175">Coiled coil</keyword>
<feature type="coiled-coil region" evidence="4">
    <location>
        <begin position="247"/>
        <end position="274"/>
    </location>
</feature>
<dbReference type="PROSITE" id="PS00226">
    <property type="entry name" value="IF_ROD_1"/>
    <property type="match status" value="1"/>
</dbReference>
<dbReference type="AlphaFoldDB" id="A0A813M9V0"/>
<name>A0A813M9V0_9BILA</name>
<dbReference type="PROSITE" id="PS51841">
    <property type="entry name" value="LTD"/>
    <property type="match status" value="1"/>
</dbReference>
<evidence type="ECO:0000256" key="2">
    <source>
        <dbReference type="ARBA" id="ARBA00023054"/>
    </source>
</evidence>
<dbReference type="Proteomes" id="UP000663879">
    <property type="component" value="Unassembled WGS sequence"/>
</dbReference>
<dbReference type="SUPFAM" id="SSF74853">
    <property type="entry name" value="Lamin A/C globular tail domain"/>
    <property type="match status" value="1"/>
</dbReference>
<dbReference type="GO" id="GO:0006998">
    <property type="term" value="P:nuclear envelope organization"/>
    <property type="evidence" value="ECO:0007669"/>
    <property type="project" value="TreeGrafter"/>
</dbReference>
<dbReference type="Gene3D" id="1.20.5.500">
    <property type="entry name" value="Single helix bin"/>
    <property type="match status" value="1"/>
</dbReference>
<feature type="domain" description="LTD" evidence="5">
    <location>
        <begin position="436"/>
        <end position="553"/>
    </location>
</feature>
<accession>A0A813M9V0</accession>
<dbReference type="PANTHER" id="PTHR45721:SF12">
    <property type="entry name" value="INTERMEDIATE FILAMENT PROTEIN IFA-1"/>
    <property type="match status" value="1"/>
</dbReference>
<feature type="domain" description="IF rod" evidence="6">
    <location>
        <begin position="44"/>
        <end position="398"/>
    </location>
</feature>
<dbReference type="Pfam" id="PF00038">
    <property type="entry name" value="Filament"/>
    <property type="match status" value="1"/>
</dbReference>
<dbReference type="GO" id="GO:0031507">
    <property type="term" value="P:heterochromatin formation"/>
    <property type="evidence" value="ECO:0007669"/>
    <property type="project" value="TreeGrafter"/>
</dbReference>
<keyword evidence="1 3" id="KW-0403">Intermediate filament</keyword>
<dbReference type="SUPFAM" id="SSF64593">
    <property type="entry name" value="Intermediate filament protein, coiled coil region"/>
    <property type="match status" value="2"/>
</dbReference>
<protein>
    <recommendedName>
        <fullName evidence="9">Intermediate filament B</fullName>
    </recommendedName>
</protein>
<evidence type="ECO:0000256" key="1">
    <source>
        <dbReference type="ARBA" id="ARBA00022754"/>
    </source>
</evidence>
<evidence type="ECO:0000256" key="4">
    <source>
        <dbReference type="SAM" id="Coils"/>
    </source>
</evidence>
<evidence type="ECO:0000259" key="5">
    <source>
        <dbReference type="PROSITE" id="PS51841"/>
    </source>
</evidence>
<feature type="coiled-coil region" evidence="4">
    <location>
        <begin position="147"/>
        <end position="223"/>
    </location>
</feature>
<dbReference type="InterPro" id="IPR001322">
    <property type="entry name" value="Lamin_tail_dom"/>
</dbReference>
<dbReference type="InterPro" id="IPR018039">
    <property type="entry name" value="IF_conserved"/>
</dbReference>
<comment type="similarity">
    <text evidence="3">Belongs to the intermediate filament family.</text>
</comment>
<dbReference type="Gene3D" id="2.60.40.1260">
    <property type="entry name" value="Lamin Tail domain"/>
    <property type="match status" value="1"/>
</dbReference>
<evidence type="ECO:0000313" key="8">
    <source>
        <dbReference type="Proteomes" id="UP000663879"/>
    </source>
</evidence>
<dbReference type="GO" id="GO:0005652">
    <property type="term" value="C:nuclear lamina"/>
    <property type="evidence" value="ECO:0007669"/>
    <property type="project" value="TreeGrafter"/>
</dbReference>
<dbReference type="GO" id="GO:0005882">
    <property type="term" value="C:intermediate filament"/>
    <property type="evidence" value="ECO:0007669"/>
    <property type="project" value="UniProtKB-KW"/>
</dbReference>
<evidence type="ECO:0000259" key="6">
    <source>
        <dbReference type="PROSITE" id="PS51842"/>
    </source>
</evidence>
<dbReference type="GO" id="GO:0005200">
    <property type="term" value="F:structural constituent of cytoskeleton"/>
    <property type="evidence" value="ECO:0007669"/>
    <property type="project" value="TreeGrafter"/>
</dbReference>
<dbReference type="GO" id="GO:0090435">
    <property type="term" value="P:protein localization to nuclear envelope"/>
    <property type="evidence" value="ECO:0007669"/>
    <property type="project" value="TreeGrafter"/>
</dbReference>
<feature type="coiled-coil region" evidence="4">
    <location>
        <begin position="34"/>
        <end position="93"/>
    </location>
</feature>
<dbReference type="Gene3D" id="1.20.5.170">
    <property type="match status" value="1"/>
</dbReference>
<keyword evidence="8" id="KW-1185">Reference proteome</keyword>
<dbReference type="InterPro" id="IPR036415">
    <property type="entry name" value="Lamin_tail_dom_sf"/>
</dbReference>
<evidence type="ECO:0008006" key="9">
    <source>
        <dbReference type="Google" id="ProtNLM"/>
    </source>
</evidence>
<evidence type="ECO:0000256" key="3">
    <source>
        <dbReference type="RuleBase" id="RU000685"/>
    </source>
</evidence>
<dbReference type="EMBL" id="CAJNOC010000005">
    <property type="protein sequence ID" value="CAF0704106.1"/>
    <property type="molecule type" value="Genomic_DNA"/>
</dbReference>
<dbReference type="GO" id="GO:0051664">
    <property type="term" value="P:nuclear pore localization"/>
    <property type="evidence" value="ECO:0007669"/>
    <property type="project" value="TreeGrafter"/>
</dbReference>
<sequence length="557" mass="64889">MAEEIRIKKTTIERGVRLAHGDDDSLAPVKAVAVAAIKQKRDQEKQVLSQLNDRFAKYIDRVKFLEGQNKKLLAELEELRQRWGEESRLVKERYEPELLEARATIDDTTREKAISEIRAKRSEYEASNYKRQYDDALNLIQADKNKMANLEYLLQENQVELDLLRRQMHDAESDIEKYKREVARLNEDLQRLLSDLDQETLRRVRLENEKQTLEEQIPFLNAIHEQEIAELRSLQAGSHIDPAQFYRHELERAIRDIRGDFEDLNEQQKRELEEWYRIKTEEITQQAAKQAQLDAMITKVDNTATLKSSLGDSQREFNDLKQIHADLIMRLSQLEEELDSVRRNNGLTLDAREREIAELRSKLQELMGDYDELMNNKTTLEFEINTYRRLLESEETRSQRVAAQSEQRYTRPVYQSSEQLVPQSGDFRLTSSEMSSKTTFQRSAKGPVSIAECSPDGKVIILENTSRNKDITMTNWVLKRRVDSKEEITFKFPPNLVLKANKTVRVWARGHGKENLPTDLVNKDIENWGIGVNVVTIVLNDVGDEKATHLQKTLYSS</sequence>
<reference evidence="7" key="1">
    <citation type="submission" date="2021-02" db="EMBL/GenBank/DDBJ databases">
        <authorList>
            <person name="Nowell W R."/>
        </authorList>
    </citation>
    <scope>NUCLEOTIDE SEQUENCE</scope>
    <source>
        <strain evidence="7">Ploen Becks lab</strain>
    </source>
</reference>